<proteinExistence type="predicted"/>
<organism evidence="1 2">
    <name type="scientific">Chloebia gouldiae</name>
    <name type="common">Gouldian finch</name>
    <name type="synonym">Erythrura gouldiae</name>
    <dbReference type="NCBI Taxonomy" id="44316"/>
    <lineage>
        <taxon>Eukaryota</taxon>
        <taxon>Metazoa</taxon>
        <taxon>Chordata</taxon>
        <taxon>Craniata</taxon>
        <taxon>Vertebrata</taxon>
        <taxon>Euteleostomi</taxon>
        <taxon>Archelosauria</taxon>
        <taxon>Archosauria</taxon>
        <taxon>Dinosauria</taxon>
        <taxon>Saurischia</taxon>
        <taxon>Theropoda</taxon>
        <taxon>Coelurosauria</taxon>
        <taxon>Aves</taxon>
        <taxon>Neognathae</taxon>
        <taxon>Neoaves</taxon>
        <taxon>Telluraves</taxon>
        <taxon>Australaves</taxon>
        <taxon>Passeriformes</taxon>
        <taxon>Passeroidea</taxon>
        <taxon>Passeridae</taxon>
        <taxon>Chloebia</taxon>
    </lineage>
</organism>
<evidence type="ECO:0000313" key="1">
    <source>
        <dbReference type="EMBL" id="RLW07649.1"/>
    </source>
</evidence>
<dbReference type="PANTHER" id="PTHR45912">
    <property type="entry name" value="CILIA- AND FLAGELLA-ASSOCIATED PROTEIN 47"/>
    <property type="match status" value="1"/>
</dbReference>
<dbReference type="GO" id="GO:0007288">
    <property type="term" value="P:sperm axoneme assembly"/>
    <property type="evidence" value="ECO:0007669"/>
    <property type="project" value="TreeGrafter"/>
</dbReference>
<dbReference type="OrthoDB" id="10060824at2759"/>
<dbReference type="GO" id="GO:0005929">
    <property type="term" value="C:cilium"/>
    <property type="evidence" value="ECO:0007669"/>
    <property type="project" value="TreeGrafter"/>
</dbReference>
<accession>A0A3L8SSM1</accession>
<comment type="caution">
    <text evidence="1">The sequence shown here is derived from an EMBL/GenBank/DDBJ whole genome shotgun (WGS) entry which is preliminary data.</text>
</comment>
<evidence type="ECO:0008006" key="3">
    <source>
        <dbReference type="Google" id="ProtNLM"/>
    </source>
</evidence>
<dbReference type="AlphaFoldDB" id="A0A3L8SSM1"/>
<feature type="non-terminal residue" evidence="1">
    <location>
        <position position="1"/>
    </location>
</feature>
<name>A0A3L8SSM1_CHLGU</name>
<protein>
    <recommendedName>
        <fullName evidence="3">CFA47 protein</fullName>
    </recommendedName>
</protein>
<keyword evidence="2" id="KW-1185">Reference proteome</keyword>
<reference evidence="1 2" key="1">
    <citation type="journal article" date="2018" name="Proc. R. Soc. B">
        <title>A non-coding region near Follistatin controls head colour polymorphism in the Gouldian finch.</title>
        <authorList>
            <person name="Toomey M.B."/>
            <person name="Marques C.I."/>
            <person name="Andrade P."/>
            <person name="Araujo P.M."/>
            <person name="Sabatino S."/>
            <person name="Gazda M.A."/>
            <person name="Afonso S."/>
            <person name="Lopes R.J."/>
            <person name="Corbo J.C."/>
            <person name="Carneiro M."/>
        </authorList>
    </citation>
    <scope>NUCLEOTIDE SEQUENCE [LARGE SCALE GENOMIC DNA]</scope>
    <source>
        <strain evidence="1">Red01</strain>
        <tissue evidence="1">Muscle</tissue>
    </source>
</reference>
<dbReference type="Proteomes" id="UP000276834">
    <property type="component" value="Unassembled WGS sequence"/>
</dbReference>
<sequence>GSDTVQFPIKFSPKKAGCYHCQIILKSPCDIRVYEIECVVNSEQADAQLEFLTPAYQTVTQEIPISNISSEDWRFEAVLEGQCFHGPPVINVPVGGTVPYPLTFKPVAECEIMTVANIKACA</sequence>
<evidence type="ECO:0000313" key="2">
    <source>
        <dbReference type="Proteomes" id="UP000276834"/>
    </source>
</evidence>
<dbReference type="PANTHER" id="PTHR45912:SF3">
    <property type="entry name" value="CILIA- AND FLAGELLA-ASSOCIATED PROTEIN 47"/>
    <property type="match status" value="1"/>
</dbReference>
<gene>
    <name evidence="1" type="ORF">DV515_00003599</name>
</gene>
<dbReference type="EMBL" id="QUSF01000007">
    <property type="protein sequence ID" value="RLW07649.1"/>
    <property type="molecule type" value="Genomic_DNA"/>
</dbReference>